<feature type="domain" description="Knr4/Smi1-like" evidence="1">
    <location>
        <begin position="13"/>
        <end position="140"/>
    </location>
</feature>
<gene>
    <name evidence="2" type="ORF">PVE99_27185</name>
</gene>
<dbReference type="AlphaFoldDB" id="A0ABD4X0W5"/>
<dbReference type="SUPFAM" id="SSF160631">
    <property type="entry name" value="SMI1/KNR4-like"/>
    <property type="match status" value="1"/>
</dbReference>
<evidence type="ECO:0000313" key="3">
    <source>
        <dbReference type="Proteomes" id="UP001213771"/>
    </source>
</evidence>
<reference evidence="2 3" key="1">
    <citation type="submission" date="2023-02" db="EMBL/GenBank/DDBJ databases">
        <authorList>
            <person name="Olszewska D."/>
        </authorList>
    </citation>
    <scope>NUCLEOTIDE SEQUENCE [LARGE SCALE GENOMIC DNA]</scope>
    <source>
        <strain evidence="2 3">FDU301</strain>
    </source>
</reference>
<dbReference type="Gene3D" id="3.40.1580.10">
    <property type="entry name" value="SMI1/KNR4-like"/>
    <property type="match status" value="1"/>
</dbReference>
<protein>
    <submittedName>
        <fullName evidence="2">SMI1/KNR4 family protein</fullName>
    </submittedName>
</protein>
<dbReference type="RefSeq" id="WP_057236039.1">
    <property type="nucleotide sequence ID" value="NZ_JACYVS010000001.1"/>
</dbReference>
<dbReference type="EMBL" id="JARAOX010000219">
    <property type="protein sequence ID" value="MDD9786056.1"/>
    <property type="molecule type" value="Genomic_DNA"/>
</dbReference>
<dbReference type="InterPro" id="IPR018958">
    <property type="entry name" value="Knr4/Smi1-like_dom"/>
</dbReference>
<evidence type="ECO:0000313" key="2">
    <source>
        <dbReference type="EMBL" id="MDD9786056.1"/>
    </source>
</evidence>
<dbReference type="SMART" id="SM00860">
    <property type="entry name" value="SMI1_KNR4"/>
    <property type="match status" value="1"/>
</dbReference>
<dbReference type="InterPro" id="IPR037883">
    <property type="entry name" value="Knr4/Smi1-like_sf"/>
</dbReference>
<organism evidence="2 3">
    <name type="scientific">Priestia megaterium</name>
    <name type="common">Bacillus megaterium</name>
    <dbReference type="NCBI Taxonomy" id="1404"/>
    <lineage>
        <taxon>Bacteria</taxon>
        <taxon>Bacillati</taxon>
        <taxon>Bacillota</taxon>
        <taxon>Bacilli</taxon>
        <taxon>Bacillales</taxon>
        <taxon>Bacillaceae</taxon>
        <taxon>Priestia</taxon>
    </lineage>
</organism>
<dbReference type="Pfam" id="PF14568">
    <property type="entry name" value="SUKH_6"/>
    <property type="match status" value="1"/>
</dbReference>
<accession>A0ABD4X0W5</accession>
<name>A0ABD4X0W5_PRIMG</name>
<proteinExistence type="predicted"/>
<dbReference type="Proteomes" id="UP001213771">
    <property type="component" value="Unassembled WGS sequence"/>
</dbReference>
<sequence>MKKINWIQPLDSPISEKVINDVESYFNIQFPLDYKKCILNFNGGYPQPKVFDTDVKSELVFSCLLSFTSDDANIVEVYEMKSQVLPSGIYPFARDPFGNLLCFDYRKNVSEPTIVFFDHEVEKEQAIYHICDTFTELLEKLYSLDD</sequence>
<evidence type="ECO:0000259" key="1">
    <source>
        <dbReference type="SMART" id="SM00860"/>
    </source>
</evidence>
<comment type="caution">
    <text evidence="2">The sequence shown here is derived from an EMBL/GenBank/DDBJ whole genome shotgun (WGS) entry which is preliminary data.</text>
</comment>